<dbReference type="PANTHER" id="PTHR31104">
    <property type="entry name" value="PEPTIDE-N4-(N-ACETYL-BETA-GLUCOSAMINYL)ASPARAGINE AMIDASE A PROTEIN"/>
    <property type="match status" value="1"/>
</dbReference>
<dbReference type="AlphaFoldDB" id="A0AA41QFM3"/>
<accession>A0AA41QFM3</accession>
<name>A0AA41QFM3_9MICO</name>
<evidence type="ECO:0000313" key="5">
    <source>
        <dbReference type="Proteomes" id="UP001165405"/>
    </source>
</evidence>
<gene>
    <name evidence="4" type="ORF">L1785_14850</name>
</gene>
<dbReference type="Pfam" id="PF12222">
    <property type="entry name" value="PNGaseA"/>
    <property type="match status" value="1"/>
</dbReference>
<proteinExistence type="predicted"/>
<keyword evidence="2" id="KW-0732">Signal</keyword>
<protein>
    <recommendedName>
        <fullName evidence="3">Peptide N-acetyl-beta-D-glucosaminyl asparaginase amidase A N-terminal domain-containing protein</fullName>
    </recommendedName>
</protein>
<evidence type="ECO:0000259" key="3">
    <source>
        <dbReference type="Pfam" id="PF12222"/>
    </source>
</evidence>
<comment type="caution">
    <text evidence="4">The sequence shown here is derived from an EMBL/GenBank/DDBJ whole genome shotgun (WGS) entry which is preliminary data.</text>
</comment>
<feature type="region of interest" description="Disordered" evidence="1">
    <location>
        <begin position="44"/>
        <end position="79"/>
    </location>
</feature>
<dbReference type="InterPro" id="IPR006311">
    <property type="entry name" value="TAT_signal"/>
</dbReference>
<dbReference type="RefSeq" id="WP_236090050.1">
    <property type="nucleotide sequence ID" value="NZ_JAKGSG010000040.1"/>
</dbReference>
<reference evidence="4" key="1">
    <citation type="submission" date="2022-01" db="EMBL/GenBank/DDBJ databases">
        <title>Antribacter sp. nov., isolated from Guizhou of China.</title>
        <authorList>
            <person name="Chengliang C."/>
            <person name="Ya Z."/>
        </authorList>
    </citation>
    <scope>NUCLEOTIDE SEQUENCE</scope>
    <source>
        <strain evidence="4">KLBMP 9083</strain>
    </source>
</reference>
<feature type="signal peptide" evidence="2">
    <location>
        <begin position="1"/>
        <end position="33"/>
    </location>
</feature>
<dbReference type="PROSITE" id="PS51318">
    <property type="entry name" value="TAT"/>
    <property type="match status" value="1"/>
</dbReference>
<dbReference type="InterPro" id="IPR056948">
    <property type="entry name" value="PNGaseA_N"/>
</dbReference>
<feature type="domain" description="Peptide N-acetyl-beta-D-glucosaminyl asparaginase amidase A N-terminal" evidence="3">
    <location>
        <begin position="78"/>
        <end position="351"/>
    </location>
</feature>
<dbReference type="InterPro" id="IPR021102">
    <property type="entry name" value="PNGase_A"/>
</dbReference>
<evidence type="ECO:0000313" key="4">
    <source>
        <dbReference type="EMBL" id="MCF4122257.1"/>
    </source>
</evidence>
<keyword evidence="5" id="KW-1185">Reference proteome</keyword>
<evidence type="ECO:0000256" key="2">
    <source>
        <dbReference type="SAM" id="SignalP"/>
    </source>
</evidence>
<feature type="chain" id="PRO_5041264032" description="Peptide N-acetyl-beta-D-glucosaminyl asparaginase amidase A N-terminal domain-containing protein" evidence="2">
    <location>
        <begin position="34"/>
        <end position="567"/>
    </location>
</feature>
<dbReference type="EMBL" id="JAKGSG010000040">
    <property type="protein sequence ID" value="MCF4122257.1"/>
    <property type="molecule type" value="Genomic_DNA"/>
</dbReference>
<organism evidence="4 5">
    <name type="scientific">Antribacter soli</name>
    <dbReference type="NCBI Taxonomy" id="2910976"/>
    <lineage>
        <taxon>Bacteria</taxon>
        <taxon>Bacillati</taxon>
        <taxon>Actinomycetota</taxon>
        <taxon>Actinomycetes</taxon>
        <taxon>Micrococcales</taxon>
        <taxon>Promicromonosporaceae</taxon>
        <taxon>Antribacter</taxon>
    </lineage>
</organism>
<dbReference type="Proteomes" id="UP001165405">
    <property type="component" value="Unassembled WGS sequence"/>
</dbReference>
<sequence length="567" mass="60766">MLHTPTRRVRRRSTIAGAAATLLLALSPAAATAATATAATATEAAAAPTADPTPAPPVFGQDWDDPRTATQPVDRPDTESCTVRIVDNEFVNFDVYTAQYAPPADCAGDWSMVVLDLHGSVAGRQFDRLGWLRIGGVPVFKTSTPEPSAPGIAWSVEKDVTEYAELLRDPRLVEMYLGNVVNETYTGILDVTVDLTFYAADGEWPAASTPETVQPLADATGGDGATHGTLTVPANTERLLAQVYATGSGGGCEEFWYTAAPATSPDDYWCKAADGPWREVQVFVDGTLAGIGTPYPHVYTGGWSNPFLWYVLPAPRAFDVRPIEIDLTPFVGTLTDGRPHEVSVVVDGAEGVGWDVPTAFVSWQDEGSERVTGALTRSAASTPSVTNTIGTDGELFTSDLAGTHSLTTAGYIDTSHGRVATTVQRTVTQDAHHWWSDGEWDDGERLTLTDKGTVRTTGGPGVPSVRRWSYAYDLDGLITVTEAGDITTTMSLADTGTRDAAGAPRVAWDDRYEGEATWNYLVPRDQRVSTGWSEHDYRTTVGTGAHADRYHHVIRTVNGVVPGDRVS</sequence>
<evidence type="ECO:0000256" key="1">
    <source>
        <dbReference type="SAM" id="MobiDB-lite"/>
    </source>
</evidence>